<dbReference type="AlphaFoldDB" id="A0A1G9YTB5"/>
<organism evidence="9 10">
    <name type="scientific">Nocardioides szechwanensis</name>
    <dbReference type="NCBI Taxonomy" id="1005944"/>
    <lineage>
        <taxon>Bacteria</taxon>
        <taxon>Bacillati</taxon>
        <taxon>Actinomycetota</taxon>
        <taxon>Actinomycetes</taxon>
        <taxon>Propionibacteriales</taxon>
        <taxon>Nocardioidaceae</taxon>
        <taxon>Nocardioides</taxon>
    </lineage>
</organism>
<feature type="region of interest" description="Disordered" evidence="6">
    <location>
        <begin position="399"/>
        <end position="433"/>
    </location>
</feature>
<feature type="transmembrane region" description="Helical" evidence="7">
    <location>
        <begin position="82"/>
        <end position="104"/>
    </location>
</feature>
<gene>
    <name evidence="9" type="ORF">SAMN05192576_1467</name>
</gene>
<dbReference type="GO" id="GO:0022857">
    <property type="term" value="F:transmembrane transporter activity"/>
    <property type="evidence" value="ECO:0007669"/>
    <property type="project" value="InterPro"/>
</dbReference>
<keyword evidence="2" id="KW-1003">Cell membrane</keyword>
<reference evidence="9 10" key="1">
    <citation type="submission" date="2016-10" db="EMBL/GenBank/DDBJ databases">
        <authorList>
            <person name="de Groot N.N."/>
        </authorList>
    </citation>
    <scope>NUCLEOTIDE SEQUENCE [LARGE SCALE GENOMIC DNA]</scope>
    <source>
        <strain evidence="9 10">CGMCC 1.11147</strain>
    </source>
</reference>
<keyword evidence="3 7" id="KW-0812">Transmembrane</keyword>
<dbReference type="RefSeq" id="WP_091023317.1">
    <property type="nucleotide sequence ID" value="NZ_BKAE01000007.1"/>
</dbReference>
<keyword evidence="5 7" id="KW-0472">Membrane</keyword>
<feature type="transmembrane region" description="Helical" evidence="7">
    <location>
        <begin position="21"/>
        <end position="41"/>
    </location>
</feature>
<evidence type="ECO:0000256" key="2">
    <source>
        <dbReference type="ARBA" id="ARBA00022475"/>
    </source>
</evidence>
<comment type="subcellular location">
    <subcellularLocation>
        <location evidence="1">Cell membrane</location>
        <topology evidence="1">Multi-pass membrane protein</topology>
    </subcellularLocation>
</comment>
<dbReference type="GO" id="GO:0005886">
    <property type="term" value="C:plasma membrane"/>
    <property type="evidence" value="ECO:0007669"/>
    <property type="project" value="UniProtKB-SubCell"/>
</dbReference>
<name>A0A1G9YTB5_9ACTN</name>
<dbReference type="STRING" id="1005944.SAMN05192576_1467"/>
<dbReference type="EMBL" id="FNIC01000002">
    <property type="protein sequence ID" value="SDN11646.1"/>
    <property type="molecule type" value="Genomic_DNA"/>
</dbReference>
<dbReference type="SUPFAM" id="SSF103473">
    <property type="entry name" value="MFS general substrate transporter"/>
    <property type="match status" value="1"/>
</dbReference>
<feature type="transmembrane region" description="Helical" evidence="7">
    <location>
        <begin position="53"/>
        <end position="70"/>
    </location>
</feature>
<protein>
    <submittedName>
        <fullName evidence="9">Predicted arabinose efflux permease, MFS family</fullName>
    </submittedName>
</protein>
<feature type="transmembrane region" description="Helical" evidence="7">
    <location>
        <begin position="169"/>
        <end position="186"/>
    </location>
</feature>
<feature type="transmembrane region" description="Helical" evidence="7">
    <location>
        <begin position="225"/>
        <end position="248"/>
    </location>
</feature>
<dbReference type="Pfam" id="PF07690">
    <property type="entry name" value="MFS_1"/>
    <property type="match status" value="1"/>
</dbReference>
<evidence type="ECO:0000256" key="3">
    <source>
        <dbReference type="ARBA" id="ARBA00022692"/>
    </source>
</evidence>
<keyword evidence="10" id="KW-1185">Reference proteome</keyword>
<feature type="transmembrane region" description="Helical" evidence="7">
    <location>
        <begin position="370"/>
        <end position="390"/>
    </location>
</feature>
<dbReference type="PROSITE" id="PS50850">
    <property type="entry name" value="MFS"/>
    <property type="match status" value="1"/>
</dbReference>
<sequence>MTSYRALARNRDFTHLWIGQTVSELGSQISMFVFPLVAYAISGSALHAAAAEALYLGGFAATLLPAGVLADRVDRRRLMRGASAAGVLLYVSLTVAGALGTIALPHLLAVALLTGAAAGLFAPSEMAAVRALVPTDDLPTALSQNQARQHVAGLVGAPIGGLLFAVTRWLPFAVDAVTFAVSWVLLGRIKADLSPPAYDGPRRRVGQDLKEGIGFIVRHPFFRVLTVWGALSNLAVNALFFVAILRLIQGGFEPVAIALVSTAAGACGILGALAAPWLIERTPTGRLTVVIAWSFVPLSVPMIFWNHPAVVAAALSAGVFLNPAGNAGIQSYRLSITPPDLLGRVQSASQFVGMSAMPLAPVVAGLTLSLWGGQVAVAAITGLCALVALVPTSSRAVRSVPRPSEWPSEWAGSADSAPEALTDARDLDPELVG</sequence>
<evidence type="ECO:0000313" key="10">
    <source>
        <dbReference type="Proteomes" id="UP000199004"/>
    </source>
</evidence>
<dbReference type="InterPro" id="IPR020846">
    <property type="entry name" value="MFS_dom"/>
</dbReference>
<feature type="transmembrane region" description="Helical" evidence="7">
    <location>
        <begin position="254"/>
        <end position="275"/>
    </location>
</feature>
<evidence type="ECO:0000259" key="8">
    <source>
        <dbReference type="PROSITE" id="PS50850"/>
    </source>
</evidence>
<dbReference type="OrthoDB" id="9815525at2"/>
<evidence type="ECO:0000256" key="5">
    <source>
        <dbReference type="ARBA" id="ARBA00023136"/>
    </source>
</evidence>
<dbReference type="InterPro" id="IPR011701">
    <property type="entry name" value="MFS"/>
</dbReference>
<evidence type="ECO:0000256" key="4">
    <source>
        <dbReference type="ARBA" id="ARBA00022989"/>
    </source>
</evidence>
<dbReference type="InterPro" id="IPR036259">
    <property type="entry name" value="MFS_trans_sf"/>
</dbReference>
<evidence type="ECO:0000256" key="7">
    <source>
        <dbReference type="SAM" id="Phobius"/>
    </source>
</evidence>
<evidence type="ECO:0000256" key="6">
    <source>
        <dbReference type="SAM" id="MobiDB-lite"/>
    </source>
</evidence>
<dbReference type="PANTHER" id="PTHR23513:SF6">
    <property type="entry name" value="MAJOR FACILITATOR SUPERFAMILY ASSOCIATED DOMAIN-CONTAINING PROTEIN"/>
    <property type="match status" value="1"/>
</dbReference>
<dbReference type="Proteomes" id="UP000199004">
    <property type="component" value="Unassembled WGS sequence"/>
</dbReference>
<feature type="domain" description="Major facilitator superfamily (MFS) profile" evidence="8">
    <location>
        <begin position="12"/>
        <end position="396"/>
    </location>
</feature>
<keyword evidence="4 7" id="KW-1133">Transmembrane helix</keyword>
<dbReference type="PANTHER" id="PTHR23513">
    <property type="entry name" value="INTEGRAL MEMBRANE EFFLUX PROTEIN-RELATED"/>
    <property type="match status" value="1"/>
</dbReference>
<feature type="transmembrane region" description="Helical" evidence="7">
    <location>
        <begin position="287"/>
        <end position="304"/>
    </location>
</feature>
<proteinExistence type="predicted"/>
<evidence type="ECO:0000313" key="9">
    <source>
        <dbReference type="EMBL" id="SDN11646.1"/>
    </source>
</evidence>
<dbReference type="CDD" id="cd06173">
    <property type="entry name" value="MFS_MefA_like"/>
    <property type="match status" value="1"/>
</dbReference>
<evidence type="ECO:0000256" key="1">
    <source>
        <dbReference type="ARBA" id="ARBA00004651"/>
    </source>
</evidence>
<feature type="compositionally biased region" description="Basic and acidic residues" evidence="6">
    <location>
        <begin position="422"/>
        <end position="433"/>
    </location>
</feature>
<dbReference type="Gene3D" id="1.20.1250.20">
    <property type="entry name" value="MFS general substrate transporter like domains"/>
    <property type="match status" value="1"/>
</dbReference>
<accession>A0A1G9YTB5</accession>